<keyword evidence="3 5" id="KW-1133">Transmembrane helix</keyword>
<dbReference type="InterPro" id="IPR037294">
    <property type="entry name" value="ABC_BtuC-like"/>
</dbReference>
<dbReference type="PANTHER" id="PTHR38468">
    <property type="entry name" value="SLL0939 PROTEIN"/>
    <property type="match status" value="1"/>
</dbReference>
<reference evidence="6 7" key="1">
    <citation type="submission" date="2015-10" db="EMBL/GenBank/DDBJ databases">
        <title>Mycobacterium gordonae draft genome assembly.</title>
        <authorList>
            <person name="Ustinova V."/>
            <person name="Smirnova T."/>
            <person name="Blagodatskikh K."/>
            <person name="Varlamov D."/>
            <person name="Larionova E."/>
            <person name="Chernousova L."/>
        </authorList>
    </citation>
    <scope>NUCLEOTIDE SEQUENCE [LARGE SCALE GENOMIC DNA]</scope>
    <source>
        <strain evidence="6 7">CTRI 14-8773</strain>
    </source>
</reference>
<organism evidence="6 7">
    <name type="scientific">Mycobacterium gordonae</name>
    <dbReference type="NCBI Taxonomy" id="1778"/>
    <lineage>
        <taxon>Bacteria</taxon>
        <taxon>Bacillati</taxon>
        <taxon>Actinomycetota</taxon>
        <taxon>Actinomycetes</taxon>
        <taxon>Mycobacteriales</taxon>
        <taxon>Mycobacteriaceae</taxon>
        <taxon>Mycobacterium</taxon>
    </lineage>
</organism>
<dbReference type="Pfam" id="PF07784">
    <property type="entry name" value="DUF1622"/>
    <property type="match status" value="1"/>
</dbReference>
<evidence type="ECO:0000256" key="4">
    <source>
        <dbReference type="ARBA" id="ARBA00023136"/>
    </source>
</evidence>
<evidence type="ECO:0000256" key="3">
    <source>
        <dbReference type="ARBA" id="ARBA00022989"/>
    </source>
</evidence>
<evidence type="ECO:0000313" key="7">
    <source>
        <dbReference type="Proteomes" id="UP000051677"/>
    </source>
</evidence>
<evidence type="ECO:0000256" key="1">
    <source>
        <dbReference type="ARBA" id="ARBA00004141"/>
    </source>
</evidence>
<comment type="subcellular location">
    <subcellularLocation>
        <location evidence="1">Membrane</location>
        <topology evidence="1">Multi-pass membrane protein</topology>
    </subcellularLocation>
</comment>
<dbReference type="STRING" id="1778.A9W97_16975"/>
<keyword evidence="4 5" id="KW-0472">Membrane</keyword>
<dbReference type="Proteomes" id="UP000051677">
    <property type="component" value="Unassembled WGS sequence"/>
</dbReference>
<gene>
    <name evidence="6" type="ORF">AO501_19795</name>
</gene>
<name>A0A0Q2XA79_MYCGO</name>
<dbReference type="InterPro" id="IPR012427">
    <property type="entry name" value="DUF1622"/>
</dbReference>
<evidence type="ECO:0000256" key="5">
    <source>
        <dbReference type="SAM" id="Phobius"/>
    </source>
</evidence>
<dbReference type="OrthoDB" id="9812897at2"/>
<evidence type="ECO:0000256" key="2">
    <source>
        <dbReference type="ARBA" id="ARBA00022692"/>
    </source>
</evidence>
<dbReference type="PANTHER" id="PTHR38468:SF1">
    <property type="entry name" value="SLL0939 PROTEIN"/>
    <property type="match status" value="1"/>
</dbReference>
<keyword evidence="2 5" id="KW-0812">Transmembrane</keyword>
<dbReference type="AlphaFoldDB" id="A0A0Q2XA79"/>
<sequence length="118" mass="12463">MNLLQIVDHVGSAIDVAGVSVIVVGCLIACSLFLVHVARDAAQAYRDLRNNLGRAILIGLEFLVAGDIVKTIVVTPNTQHVAALAGVVAIRTFLSLSLTVEMTGKWPWREADSKAAAA</sequence>
<dbReference type="RefSeq" id="WP_055579015.1">
    <property type="nucleotide sequence ID" value="NZ_LKTM01000235.1"/>
</dbReference>
<dbReference type="GO" id="GO:0016020">
    <property type="term" value="C:membrane"/>
    <property type="evidence" value="ECO:0007669"/>
    <property type="project" value="UniProtKB-SubCell"/>
</dbReference>
<proteinExistence type="predicted"/>
<comment type="caution">
    <text evidence="6">The sequence shown here is derived from an EMBL/GenBank/DDBJ whole genome shotgun (WGS) entry which is preliminary data.</text>
</comment>
<dbReference type="EMBL" id="LKTM01000235">
    <property type="protein sequence ID" value="KQH78124.1"/>
    <property type="molecule type" value="Genomic_DNA"/>
</dbReference>
<evidence type="ECO:0008006" key="8">
    <source>
        <dbReference type="Google" id="ProtNLM"/>
    </source>
</evidence>
<accession>A0A0Q2XA79</accession>
<protein>
    <recommendedName>
        <fullName evidence="8">DUF1622 domain-containing protein</fullName>
    </recommendedName>
</protein>
<evidence type="ECO:0000313" key="6">
    <source>
        <dbReference type="EMBL" id="KQH78124.1"/>
    </source>
</evidence>
<dbReference type="SUPFAM" id="SSF81345">
    <property type="entry name" value="ABC transporter involved in vitamin B12 uptake, BtuC"/>
    <property type="match status" value="1"/>
</dbReference>
<feature type="transmembrane region" description="Helical" evidence="5">
    <location>
        <begin position="12"/>
        <end position="35"/>
    </location>
</feature>